<evidence type="ECO:0000256" key="4">
    <source>
        <dbReference type="ARBA" id="ARBA00022737"/>
    </source>
</evidence>
<feature type="chain" id="PRO_5041944793" description="Endo-polygalacturonase" evidence="7">
    <location>
        <begin position="23"/>
        <end position="493"/>
    </location>
</feature>
<comment type="subcellular location">
    <subcellularLocation>
        <location evidence="1">Secreted</location>
    </subcellularLocation>
</comment>
<evidence type="ECO:0000313" key="9">
    <source>
        <dbReference type="Proteomes" id="UP001194746"/>
    </source>
</evidence>
<evidence type="ECO:0008006" key="10">
    <source>
        <dbReference type="Google" id="ProtNLM"/>
    </source>
</evidence>
<dbReference type="Gene3D" id="2.160.20.10">
    <property type="entry name" value="Single-stranded right-handed beta-helix, Pectin lyase-like"/>
    <property type="match status" value="1"/>
</dbReference>
<gene>
    <name evidence="8" type="ORF">FE257_010992</name>
</gene>
<feature type="signal peptide" evidence="7">
    <location>
        <begin position="1"/>
        <end position="22"/>
    </location>
</feature>
<keyword evidence="9" id="KW-1185">Reference proteome</keyword>
<comment type="caution">
    <text evidence="8">The sequence shown here is derived from an EMBL/GenBank/DDBJ whole genome shotgun (WGS) entry which is preliminary data.</text>
</comment>
<keyword evidence="3 7" id="KW-0732">Signal</keyword>
<dbReference type="PANTHER" id="PTHR31736:SF9">
    <property type="entry name" value="ENDO-XYLOGALACTURONAN HYDROLASE A-RELATED"/>
    <property type="match status" value="1"/>
</dbReference>
<protein>
    <recommendedName>
        <fullName evidence="10">Endo-polygalacturonase</fullName>
    </recommendedName>
</protein>
<evidence type="ECO:0000313" key="8">
    <source>
        <dbReference type="EMBL" id="KAF9886869.1"/>
    </source>
</evidence>
<dbReference type="AlphaFoldDB" id="A0AAD4CI29"/>
<organism evidence="8 9">
    <name type="scientific">Aspergillus nanangensis</name>
    <dbReference type="NCBI Taxonomy" id="2582783"/>
    <lineage>
        <taxon>Eukaryota</taxon>
        <taxon>Fungi</taxon>
        <taxon>Dikarya</taxon>
        <taxon>Ascomycota</taxon>
        <taxon>Pezizomycotina</taxon>
        <taxon>Eurotiomycetes</taxon>
        <taxon>Eurotiomycetidae</taxon>
        <taxon>Eurotiales</taxon>
        <taxon>Aspergillaceae</taxon>
        <taxon>Aspergillus</taxon>
        <taxon>Aspergillus subgen. Circumdati</taxon>
    </lineage>
</organism>
<dbReference type="EMBL" id="VCAU01000070">
    <property type="protein sequence ID" value="KAF9886869.1"/>
    <property type="molecule type" value="Genomic_DNA"/>
</dbReference>
<keyword evidence="6" id="KW-0624">Polysaccharide degradation</keyword>
<dbReference type="Proteomes" id="UP001194746">
    <property type="component" value="Unassembled WGS sequence"/>
</dbReference>
<reference evidence="8" key="2">
    <citation type="submission" date="2020-02" db="EMBL/GenBank/DDBJ databases">
        <authorList>
            <person name="Gilchrist C.L.M."/>
            <person name="Chooi Y.-H."/>
        </authorList>
    </citation>
    <scope>NUCLEOTIDE SEQUENCE</scope>
    <source>
        <strain evidence="8">MST-FP2251</strain>
    </source>
</reference>
<dbReference type="SUPFAM" id="SSF51126">
    <property type="entry name" value="Pectin lyase-like"/>
    <property type="match status" value="1"/>
</dbReference>
<evidence type="ECO:0000256" key="1">
    <source>
        <dbReference type="ARBA" id="ARBA00004613"/>
    </source>
</evidence>
<dbReference type="GO" id="GO:0000272">
    <property type="term" value="P:polysaccharide catabolic process"/>
    <property type="evidence" value="ECO:0007669"/>
    <property type="project" value="UniProtKB-KW"/>
</dbReference>
<name>A0AAD4CI29_ASPNN</name>
<evidence type="ECO:0000256" key="5">
    <source>
        <dbReference type="ARBA" id="ARBA00023277"/>
    </source>
</evidence>
<evidence type="ECO:0000256" key="3">
    <source>
        <dbReference type="ARBA" id="ARBA00022729"/>
    </source>
</evidence>
<dbReference type="GO" id="GO:0005576">
    <property type="term" value="C:extracellular region"/>
    <property type="evidence" value="ECO:0007669"/>
    <property type="project" value="UniProtKB-SubCell"/>
</dbReference>
<accession>A0AAD4CI29</accession>
<keyword evidence="4" id="KW-0677">Repeat</keyword>
<evidence type="ECO:0000256" key="2">
    <source>
        <dbReference type="ARBA" id="ARBA00022525"/>
    </source>
</evidence>
<sequence length="493" mass="54337">MFSPAIYYTTLVGFCLFGDVVADSSPCNNGNPIVTHPIPPGGKALDSYTVEVRSIMHKGEPHNVLPFLVDVAEANTTSGASIIHHTSVAYFDFCDPVNISVTYNHGSIHSAVVRPYSYNITPSVNGNTITFSLPSPKNVVVQVNDEIWDVLHLFTNNIETNIPRLSDPNIVYFGPGLNNNRAASNLTGGELLVPSGKRVYVASGATVTVPLVFDSVVDARILGRGVLRKGGVQVRRSSHIIIQDVVLIDSNVGIYESSNVTVHGIRSFSSGAWGDGIDSYCSHNVMVDSVFMRNSDDNIAFYQHRDTWYGNSSNLTIQNASLWADYAHPINIGTHGNSANPETMDGVTIRNIDVLDHREPQMWYQGCLAINVGDSNLVKNVLVDKMRVENFREGQLVNLRVMNGSKYNTSPGRGIQDVYIKNLSYQGTNANPSWVLGYDSQRVISNVTFDNLVVNGQRIYDAMEKPSWYFTADFVPMFANEHVHDLRFVVSEP</sequence>
<dbReference type="InterPro" id="IPR011050">
    <property type="entry name" value="Pectin_lyase_fold/virulence"/>
</dbReference>
<reference evidence="8" key="1">
    <citation type="journal article" date="2019" name="Beilstein J. Org. Chem.">
        <title>Nanangenines: drimane sesquiterpenoids as the dominant metabolite cohort of a novel Australian fungus, Aspergillus nanangensis.</title>
        <authorList>
            <person name="Lacey H.J."/>
            <person name="Gilchrist C.L.M."/>
            <person name="Crombie A."/>
            <person name="Kalaitzis J.A."/>
            <person name="Vuong D."/>
            <person name="Rutledge P.J."/>
            <person name="Turner P."/>
            <person name="Pitt J.I."/>
            <person name="Lacey E."/>
            <person name="Chooi Y.H."/>
            <person name="Piggott A.M."/>
        </authorList>
    </citation>
    <scope>NUCLEOTIDE SEQUENCE</scope>
    <source>
        <strain evidence="8">MST-FP2251</strain>
    </source>
</reference>
<keyword evidence="5" id="KW-0119">Carbohydrate metabolism</keyword>
<dbReference type="InterPro" id="IPR012334">
    <property type="entry name" value="Pectin_lyas_fold"/>
</dbReference>
<evidence type="ECO:0000256" key="6">
    <source>
        <dbReference type="ARBA" id="ARBA00023326"/>
    </source>
</evidence>
<evidence type="ECO:0000256" key="7">
    <source>
        <dbReference type="SAM" id="SignalP"/>
    </source>
</evidence>
<keyword evidence="2" id="KW-0964">Secreted</keyword>
<proteinExistence type="predicted"/>
<dbReference type="PANTHER" id="PTHR31736">
    <property type="match status" value="1"/>
</dbReference>